<evidence type="ECO:0000256" key="3">
    <source>
        <dbReference type="HAMAP-Rule" id="MF_00359"/>
    </source>
</evidence>
<dbReference type="NCBIfam" id="NF003142">
    <property type="entry name" value="PRK04057.1"/>
    <property type="match status" value="1"/>
</dbReference>
<accession>A0A7C5QME1</accession>
<evidence type="ECO:0000256" key="2">
    <source>
        <dbReference type="ARBA" id="ARBA00023274"/>
    </source>
</evidence>
<reference evidence="4" key="1">
    <citation type="journal article" date="2020" name="mSystems">
        <title>Genome- and Community-Level Interaction Insights into Carbon Utilization and Element Cycling Functions of Hydrothermarchaeota in Hydrothermal Sediment.</title>
        <authorList>
            <person name="Zhou Z."/>
            <person name="Liu Y."/>
            <person name="Xu W."/>
            <person name="Pan J."/>
            <person name="Luo Z.H."/>
            <person name="Li M."/>
        </authorList>
    </citation>
    <scope>NUCLEOTIDE SEQUENCE [LARGE SCALE GENOMIC DNA]</scope>
    <source>
        <strain evidence="4">SpSt-1056</strain>
    </source>
</reference>
<name>A0A7C5QME1_CALS0</name>
<dbReference type="InterPro" id="IPR030838">
    <property type="entry name" value="Ribosomal_eS1_arc"/>
</dbReference>
<dbReference type="EMBL" id="DRWN01000013">
    <property type="protein sequence ID" value="HHK67795.1"/>
    <property type="molecule type" value="Genomic_DNA"/>
</dbReference>
<keyword evidence="2 3" id="KW-0687">Ribonucleoprotein</keyword>
<protein>
    <recommendedName>
        <fullName evidence="3">Small ribosomal subunit protein eS1</fullName>
    </recommendedName>
</protein>
<organism evidence="4">
    <name type="scientific">Caldiarchaeum subterraneum</name>
    <dbReference type="NCBI Taxonomy" id="311458"/>
    <lineage>
        <taxon>Archaea</taxon>
        <taxon>Nitrososphaerota</taxon>
        <taxon>Candidatus Caldarchaeales</taxon>
        <taxon>Candidatus Caldarchaeaceae</taxon>
        <taxon>Candidatus Caldarchaeum</taxon>
    </lineage>
</organism>
<proteinExistence type="inferred from homology"/>
<dbReference type="HAMAP" id="MF_00359">
    <property type="entry name" value="Ribosomal_eS1"/>
    <property type="match status" value="1"/>
</dbReference>
<dbReference type="GO" id="GO:0003735">
    <property type="term" value="F:structural constituent of ribosome"/>
    <property type="evidence" value="ECO:0007669"/>
    <property type="project" value="InterPro"/>
</dbReference>
<evidence type="ECO:0000256" key="1">
    <source>
        <dbReference type="ARBA" id="ARBA00022980"/>
    </source>
</evidence>
<dbReference type="Pfam" id="PF01015">
    <property type="entry name" value="Ribosomal_S3Ae"/>
    <property type="match status" value="1"/>
</dbReference>
<comment type="caution">
    <text evidence="4">The sequence shown here is derived from an EMBL/GenBank/DDBJ whole genome shotgun (WGS) entry which is preliminary data.</text>
</comment>
<gene>
    <name evidence="3" type="primary">rps3ae</name>
    <name evidence="4" type="ORF">ENM11_01385</name>
</gene>
<dbReference type="AlphaFoldDB" id="A0A7C5QME1"/>
<dbReference type="SMART" id="SM01397">
    <property type="entry name" value="Ribosomal_S3Ae"/>
    <property type="match status" value="1"/>
</dbReference>
<dbReference type="InterPro" id="IPR001593">
    <property type="entry name" value="Ribosomal_eS1"/>
</dbReference>
<sequence>MWGLSKKPSEQKKPKKTYEIYSPRYFGGKWLGSTVSDDPSKLIGRVLRTSLYAITDDFTKQYMLINFKIIDVKDSVCNTVFYGHQYGREYLRSLVKRGTNKVEYIFDVVTRDGFELRVYPTVFTASRTSSSKKKAVRMLMRKVLEEAASNLTHDQLAQEMVLGKTASDIYNQVKKIVLPRHVGIVKSKVLKLGDLEPLVAEQKTGS</sequence>
<comment type="similarity">
    <text evidence="3">Belongs to the eukaryotic ribosomal protein eS1 family.</text>
</comment>
<evidence type="ECO:0000313" key="4">
    <source>
        <dbReference type="EMBL" id="HHK67795.1"/>
    </source>
</evidence>
<keyword evidence="1 3" id="KW-0689">Ribosomal protein</keyword>
<dbReference type="GO" id="GO:1990904">
    <property type="term" value="C:ribonucleoprotein complex"/>
    <property type="evidence" value="ECO:0007669"/>
    <property type="project" value="UniProtKB-KW"/>
</dbReference>
<dbReference type="GO" id="GO:0005840">
    <property type="term" value="C:ribosome"/>
    <property type="evidence" value="ECO:0007669"/>
    <property type="project" value="UniProtKB-KW"/>
</dbReference>
<dbReference type="GO" id="GO:0006412">
    <property type="term" value="P:translation"/>
    <property type="evidence" value="ECO:0007669"/>
    <property type="project" value="UniProtKB-UniRule"/>
</dbReference>